<keyword evidence="3" id="KW-1185">Reference proteome</keyword>
<protein>
    <recommendedName>
        <fullName evidence="4">Transmembrane protein</fullName>
    </recommendedName>
</protein>
<evidence type="ECO:0000313" key="3">
    <source>
        <dbReference type="Proteomes" id="UP000886998"/>
    </source>
</evidence>
<proteinExistence type="predicted"/>
<evidence type="ECO:0000313" key="2">
    <source>
        <dbReference type="EMBL" id="GFY42934.1"/>
    </source>
</evidence>
<gene>
    <name evidence="2" type="ORF">TNIN_100231</name>
</gene>
<comment type="caution">
    <text evidence="2">The sequence shown here is derived from an EMBL/GenBank/DDBJ whole genome shotgun (WGS) entry which is preliminary data.</text>
</comment>
<keyword evidence="1" id="KW-1133">Transmembrane helix</keyword>
<keyword evidence="1" id="KW-0472">Membrane</keyword>
<dbReference type="Proteomes" id="UP000886998">
    <property type="component" value="Unassembled WGS sequence"/>
</dbReference>
<organism evidence="2 3">
    <name type="scientific">Trichonephila inaurata madagascariensis</name>
    <dbReference type="NCBI Taxonomy" id="2747483"/>
    <lineage>
        <taxon>Eukaryota</taxon>
        <taxon>Metazoa</taxon>
        <taxon>Ecdysozoa</taxon>
        <taxon>Arthropoda</taxon>
        <taxon>Chelicerata</taxon>
        <taxon>Arachnida</taxon>
        <taxon>Araneae</taxon>
        <taxon>Araneomorphae</taxon>
        <taxon>Entelegynae</taxon>
        <taxon>Araneoidea</taxon>
        <taxon>Nephilidae</taxon>
        <taxon>Trichonephila</taxon>
        <taxon>Trichonephila inaurata</taxon>
    </lineage>
</organism>
<evidence type="ECO:0000256" key="1">
    <source>
        <dbReference type="SAM" id="Phobius"/>
    </source>
</evidence>
<keyword evidence="1" id="KW-0812">Transmembrane</keyword>
<dbReference type="AlphaFoldDB" id="A0A8X7BUY1"/>
<sequence>MDKEISLPMKVFYITLCIVGVVGVLVGGIAGGIWIYRKCCRNDESCQSEKLNVPRITISMKKKKVQNHDKIPLGFDF</sequence>
<name>A0A8X7BUY1_9ARAC</name>
<reference evidence="2" key="1">
    <citation type="submission" date="2020-08" db="EMBL/GenBank/DDBJ databases">
        <title>Multicomponent nature underlies the extraordinary mechanical properties of spider dragline silk.</title>
        <authorList>
            <person name="Kono N."/>
            <person name="Nakamura H."/>
            <person name="Mori M."/>
            <person name="Yoshida Y."/>
            <person name="Ohtoshi R."/>
            <person name="Malay A.D."/>
            <person name="Moran D.A.P."/>
            <person name="Tomita M."/>
            <person name="Numata K."/>
            <person name="Arakawa K."/>
        </authorList>
    </citation>
    <scope>NUCLEOTIDE SEQUENCE</scope>
</reference>
<evidence type="ECO:0008006" key="4">
    <source>
        <dbReference type="Google" id="ProtNLM"/>
    </source>
</evidence>
<dbReference type="EMBL" id="BMAV01003394">
    <property type="protein sequence ID" value="GFY42934.1"/>
    <property type="molecule type" value="Genomic_DNA"/>
</dbReference>
<feature type="transmembrane region" description="Helical" evidence="1">
    <location>
        <begin position="12"/>
        <end position="36"/>
    </location>
</feature>
<accession>A0A8X7BUY1</accession>